<organism evidence="1">
    <name type="scientific">Arundo donax</name>
    <name type="common">Giant reed</name>
    <name type="synonym">Donax arundinaceus</name>
    <dbReference type="NCBI Taxonomy" id="35708"/>
    <lineage>
        <taxon>Eukaryota</taxon>
        <taxon>Viridiplantae</taxon>
        <taxon>Streptophyta</taxon>
        <taxon>Embryophyta</taxon>
        <taxon>Tracheophyta</taxon>
        <taxon>Spermatophyta</taxon>
        <taxon>Magnoliopsida</taxon>
        <taxon>Liliopsida</taxon>
        <taxon>Poales</taxon>
        <taxon>Poaceae</taxon>
        <taxon>PACMAD clade</taxon>
        <taxon>Arundinoideae</taxon>
        <taxon>Arundineae</taxon>
        <taxon>Arundo</taxon>
    </lineage>
</organism>
<dbReference type="AlphaFoldDB" id="A0A0A8ZVL4"/>
<name>A0A0A8ZVL4_ARUDO</name>
<accession>A0A0A8ZVL4</accession>
<evidence type="ECO:0000313" key="1">
    <source>
        <dbReference type="EMBL" id="JAD43429.1"/>
    </source>
</evidence>
<reference evidence="1" key="2">
    <citation type="journal article" date="2015" name="Data Brief">
        <title>Shoot transcriptome of the giant reed, Arundo donax.</title>
        <authorList>
            <person name="Barrero R.A."/>
            <person name="Guerrero F.D."/>
            <person name="Moolhuijzen P."/>
            <person name="Goolsby J.A."/>
            <person name="Tidwell J."/>
            <person name="Bellgard S.E."/>
            <person name="Bellgard M.I."/>
        </authorList>
    </citation>
    <scope>NUCLEOTIDE SEQUENCE</scope>
    <source>
        <tissue evidence="1">Shoot tissue taken approximately 20 cm above the soil surface</tissue>
    </source>
</reference>
<reference evidence="1" key="1">
    <citation type="submission" date="2014-09" db="EMBL/GenBank/DDBJ databases">
        <authorList>
            <person name="Magalhaes I.L.F."/>
            <person name="Oliveira U."/>
            <person name="Santos F.R."/>
            <person name="Vidigal T.H.D.A."/>
            <person name="Brescovit A.D."/>
            <person name="Santos A.J."/>
        </authorList>
    </citation>
    <scope>NUCLEOTIDE SEQUENCE</scope>
    <source>
        <tissue evidence="1">Shoot tissue taken approximately 20 cm above the soil surface</tissue>
    </source>
</reference>
<protein>
    <submittedName>
        <fullName evidence="1">Uncharacterized protein</fullName>
    </submittedName>
</protein>
<sequence>MPQGLLKKNIRHKVSLKKICHKASSKKIYHKGLSIKRNILIPEGQEEVCGAPPPPTTRSMSTHNPQSLDVLKYTHVDMCCVSVNMLYNLYYKEIDGQVWVTFEF</sequence>
<dbReference type="EMBL" id="GBRH01254466">
    <property type="protein sequence ID" value="JAD43429.1"/>
    <property type="molecule type" value="Transcribed_RNA"/>
</dbReference>
<proteinExistence type="predicted"/>